<dbReference type="AlphaFoldDB" id="A0A0Q3GSK2"/>
<dbReference type="PANTHER" id="PTHR35459:SF2">
    <property type="entry name" value="T1N6.14 PROTEIN"/>
    <property type="match status" value="1"/>
</dbReference>
<feature type="compositionally biased region" description="Pro residues" evidence="1">
    <location>
        <begin position="1"/>
        <end position="12"/>
    </location>
</feature>
<dbReference type="Gramene" id="KQJ83994">
    <property type="protein sequence ID" value="KQJ83994"/>
    <property type="gene ID" value="BRADI_5g18047v3"/>
</dbReference>
<reference evidence="2" key="2">
    <citation type="submission" date="2017-06" db="EMBL/GenBank/DDBJ databases">
        <title>WGS assembly of Brachypodium distachyon.</title>
        <authorList>
            <consortium name="The International Brachypodium Initiative"/>
            <person name="Lucas S."/>
            <person name="Harmon-Smith M."/>
            <person name="Lail K."/>
            <person name="Tice H."/>
            <person name="Grimwood J."/>
            <person name="Bruce D."/>
            <person name="Barry K."/>
            <person name="Shu S."/>
            <person name="Lindquist E."/>
            <person name="Wang M."/>
            <person name="Pitluck S."/>
            <person name="Vogel J.P."/>
            <person name="Garvin D.F."/>
            <person name="Mockler T.C."/>
            <person name="Schmutz J."/>
            <person name="Rokhsar D."/>
            <person name="Bevan M.W."/>
        </authorList>
    </citation>
    <scope>NUCLEOTIDE SEQUENCE</scope>
    <source>
        <strain evidence="2">Bd21</strain>
    </source>
</reference>
<protein>
    <submittedName>
        <fullName evidence="2 3">Uncharacterized protein</fullName>
    </submittedName>
</protein>
<sequence length="212" mass="23406">MKPPHPPPPPPTLSAAESDAPPKKRKLEEVGFQVSPYYKIRAAIANLRGRFLQGHLLLDEDQVCQATDFQKKDAALEILKEIKVVMELSKKMRLDMSTAAEPVKPLDIPAVRAAMNKPTGEVLYGEKNQVPQVVQEKVPLEPVSSQTAAKGIPFGIQQEAVKNQTNHQGERVQGTYVFGGSPIGWNFRTWPGGKAVYYGPTRAEWLARQAAK</sequence>
<dbReference type="PANTHER" id="PTHR35459">
    <property type="entry name" value="T1N6.14 PROTEIN"/>
    <property type="match status" value="1"/>
</dbReference>
<evidence type="ECO:0000313" key="4">
    <source>
        <dbReference type="Proteomes" id="UP000008810"/>
    </source>
</evidence>
<dbReference type="STRING" id="15368.A0A0Q3GSK2"/>
<evidence type="ECO:0000256" key="1">
    <source>
        <dbReference type="SAM" id="MobiDB-lite"/>
    </source>
</evidence>
<evidence type="ECO:0000313" key="3">
    <source>
        <dbReference type="EnsemblPlants" id="KQJ83994"/>
    </source>
</evidence>
<accession>A0A0Q3GSK2</accession>
<dbReference type="EMBL" id="CM000884">
    <property type="protein sequence ID" value="KQJ83994.1"/>
    <property type="molecule type" value="Genomic_DNA"/>
</dbReference>
<dbReference type="OrthoDB" id="672903at2759"/>
<dbReference type="Proteomes" id="UP000008810">
    <property type="component" value="Chromosome 5"/>
</dbReference>
<proteinExistence type="predicted"/>
<dbReference type="EnsemblPlants" id="KQJ83994">
    <property type="protein sequence ID" value="KQJ83994"/>
    <property type="gene ID" value="BRADI_5g18047v3"/>
</dbReference>
<name>A0A0Q3GSK2_BRADI</name>
<reference evidence="2 3" key="1">
    <citation type="journal article" date="2010" name="Nature">
        <title>Genome sequencing and analysis of the model grass Brachypodium distachyon.</title>
        <authorList>
            <consortium name="International Brachypodium Initiative"/>
        </authorList>
    </citation>
    <scope>NUCLEOTIDE SEQUENCE [LARGE SCALE GENOMIC DNA]</scope>
    <source>
        <strain evidence="2">Bd21</strain>
        <strain evidence="3">cv. Bd21</strain>
    </source>
</reference>
<reference evidence="3" key="3">
    <citation type="submission" date="2018-08" db="UniProtKB">
        <authorList>
            <consortium name="EnsemblPlants"/>
        </authorList>
    </citation>
    <scope>IDENTIFICATION</scope>
    <source>
        <strain evidence="3">cv. Bd21</strain>
    </source>
</reference>
<evidence type="ECO:0000313" key="2">
    <source>
        <dbReference type="EMBL" id="KQJ83994.1"/>
    </source>
</evidence>
<organism evidence="2">
    <name type="scientific">Brachypodium distachyon</name>
    <name type="common">Purple false brome</name>
    <name type="synonym">Trachynia distachya</name>
    <dbReference type="NCBI Taxonomy" id="15368"/>
    <lineage>
        <taxon>Eukaryota</taxon>
        <taxon>Viridiplantae</taxon>
        <taxon>Streptophyta</taxon>
        <taxon>Embryophyta</taxon>
        <taxon>Tracheophyta</taxon>
        <taxon>Spermatophyta</taxon>
        <taxon>Magnoliopsida</taxon>
        <taxon>Liliopsida</taxon>
        <taxon>Poales</taxon>
        <taxon>Poaceae</taxon>
        <taxon>BOP clade</taxon>
        <taxon>Pooideae</taxon>
        <taxon>Stipodae</taxon>
        <taxon>Brachypodieae</taxon>
        <taxon>Brachypodium</taxon>
    </lineage>
</organism>
<keyword evidence="4" id="KW-1185">Reference proteome</keyword>
<dbReference type="ExpressionAtlas" id="A0A0Q3GSK2">
    <property type="expression patterns" value="baseline"/>
</dbReference>
<gene>
    <name evidence="3" type="primary">LOC100827446</name>
    <name evidence="2" type="ORF">BRADI_5g18047v3</name>
</gene>
<feature type="region of interest" description="Disordered" evidence="1">
    <location>
        <begin position="1"/>
        <end position="25"/>
    </location>
</feature>